<reference evidence="2" key="1">
    <citation type="submission" date="2025-08" db="UniProtKB">
        <authorList>
            <consortium name="RefSeq"/>
        </authorList>
    </citation>
    <scope>IDENTIFICATION</scope>
    <source>
        <strain evidence="2">11010-0011.00</strain>
        <tissue evidence="2">Whole body</tissue>
    </source>
</reference>
<dbReference type="Proteomes" id="UP000504634">
    <property type="component" value="Unplaced"/>
</dbReference>
<proteinExistence type="predicted"/>
<accession>A0A6J2TRS5</accession>
<evidence type="ECO:0000313" key="1">
    <source>
        <dbReference type="Proteomes" id="UP000504634"/>
    </source>
</evidence>
<keyword evidence="1" id="KW-1185">Reference proteome</keyword>
<sequence length="153" mass="16531">MLLARRPQLQQQQQQSAYAPTPPQLFIALISCLYWFRCTAHCWQFDGGGPGALGPRPSPGYATLPPMLRPPRNTARVLARGPPPGNGGGRGFAALLGSQQQDVLYACPLNSMCQCAGLPNETNTLIEINCNEVALYKFPGQEKHNSNNNGQGP</sequence>
<organism evidence="1 2">
    <name type="scientific">Drosophila lebanonensis</name>
    <name type="common">Fruit fly</name>
    <name type="synonym">Scaptodrosophila lebanonensis</name>
    <dbReference type="NCBI Taxonomy" id="7225"/>
    <lineage>
        <taxon>Eukaryota</taxon>
        <taxon>Metazoa</taxon>
        <taxon>Ecdysozoa</taxon>
        <taxon>Arthropoda</taxon>
        <taxon>Hexapoda</taxon>
        <taxon>Insecta</taxon>
        <taxon>Pterygota</taxon>
        <taxon>Neoptera</taxon>
        <taxon>Endopterygota</taxon>
        <taxon>Diptera</taxon>
        <taxon>Brachycera</taxon>
        <taxon>Muscomorpha</taxon>
        <taxon>Ephydroidea</taxon>
        <taxon>Drosophilidae</taxon>
        <taxon>Scaptodrosophila</taxon>
    </lineage>
</organism>
<evidence type="ECO:0000313" key="2">
    <source>
        <dbReference type="RefSeq" id="XP_030377818.1"/>
    </source>
</evidence>
<dbReference type="PROSITE" id="PS51257">
    <property type="entry name" value="PROKAR_LIPOPROTEIN"/>
    <property type="match status" value="1"/>
</dbReference>
<dbReference type="AlphaFoldDB" id="A0A6J2TRS5"/>
<name>A0A6J2TRS5_DROLE</name>
<protein>
    <submittedName>
        <fullName evidence="2">Uncharacterized protein LOC115626577</fullName>
    </submittedName>
</protein>
<gene>
    <name evidence="2" type="primary">LOC115626577</name>
</gene>
<dbReference type="GeneID" id="115626577"/>
<dbReference type="RefSeq" id="XP_030377818.1">
    <property type="nucleotide sequence ID" value="XM_030521958.1"/>
</dbReference>
<dbReference type="OrthoDB" id="8052422at2759"/>